<reference evidence="2" key="1">
    <citation type="submission" date="2021-02" db="EMBL/GenBank/DDBJ databases">
        <authorList>
            <person name="Nowell W R."/>
        </authorList>
    </citation>
    <scope>NUCLEOTIDE SEQUENCE</scope>
</reference>
<comment type="caution">
    <text evidence="2">The sequence shown here is derived from an EMBL/GenBank/DDBJ whole genome shotgun (WGS) entry which is preliminary data.</text>
</comment>
<dbReference type="Proteomes" id="UP000663887">
    <property type="component" value="Unassembled WGS sequence"/>
</dbReference>
<dbReference type="EMBL" id="CAJOBF010017251">
    <property type="protein sequence ID" value="CAF4360967.1"/>
    <property type="molecule type" value="Genomic_DNA"/>
</dbReference>
<evidence type="ECO:0000256" key="1">
    <source>
        <dbReference type="SAM" id="MobiDB-lite"/>
    </source>
</evidence>
<feature type="region of interest" description="Disordered" evidence="1">
    <location>
        <begin position="230"/>
        <end position="265"/>
    </location>
</feature>
<gene>
    <name evidence="3" type="ORF">UXM345_LOCUS36487</name>
    <name evidence="2" type="ORF">XDN619_LOCUS13682</name>
</gene>
<organism evidence="2 4">
    <name type="scientific">Rotaria magnacalcarata</name>
    <dbReference type="NCBI Taxonomy" id="392030"/>
    <lineage>
        <taxon>Eukaryota</taxon>
        <taxon>Metazoa</taxon>
        <taxon>Spiralia</taxon>
        <taxon>Gnathifera</taxon>
        <taxon>Rotifera</taxon>
        <taxon>Eurotatoria</taxon>
        <taxon>Bdelloidea</taxon>
        <taxon>Philodinida</taxon>
        <taxon>Philodinidae</taxon>
        <taxon>Rotaria</taxon>
    </lineage>
</organism>
<evidence type="ECO:0000313" key="4">
    <source>
        <dbReference type="Proteomes" id="UP000663887"/>
    </source>
</evidence>
<evidence type="ECO:0000313" key="3">
    <source>
        <dbReference type="EMBL" id="CAF4360967.1"/>
    </source>
</evidence>
<evidence type="ECO:0000313" key="2">
    <source>
        <dbReference type="EMBL" id="CAF2076427.1"/>
    </source>
</evidence>
<proteinExistence type="predicted"/>
<dbReference type="Proteomes" id="UP000663842">
    <property type="component" value="Unassembled WGS sequence"/>
</dbReference>
<sequence length="265" mass="30058">RLSDLLLSFDCRSLNTYEVDVIEFSFDNHVLTNDSQENELITHKLIVENKDYPTLLDTFVHANGLKILAQHFARNYPSIQSYDECLTSSSVPNTNIFDQINFFDFSSLVSTSSTNNSNNITMPYYVFITFSIFLRLTNYARAMLKNRALSCNIIRLMLGQKESILNDHQDQTQHHQESFDMRQLSKLPFETLSILLKESSNDLLDEILHSSILLLLLSCLSSITRHPHRKQKDALSTPISSLTMPPIASSSSSSTAANNPTIKCN</sequence>
<name>A0A816RTD4_9BILA</name>
<accession>A0A816RTD4</accession>
<dbReference type="AlphaFoldDB" id="A0A816RTD4"/>
<feature type="non-terminal residue" evidence="2">
    <location>
        <position position="265"/>
    </location>
</feature>
<feature type="compositionally biased region" description="Low complexity" evidence="1">
    <location>
        <begin position="240"/>
        <end position="265"/>
    </location>
</feature>
<dbReference type="EMBL" id="CAJNRG010005425">
    <property type="protein sequence ID" value="CAF2076427.1"/>
    <property type="molecule type" value="Genomic_DNA"/>
</dbReference>
<protein>
    <submittedName>
        <fullName evidence="2">Uncharacterized protein</fullName>
    </submittedName>
</protein>